<keyword evidence="2" id="KW-0808">Transferase</keyword>
<keyword evidence="3" id="KW-1185">Reference proteome</keyword>
<dbReference type="SUPFAM" id="SSF55729">
    <property type="entry name" value="Acyl-CoA N-acyltransferases (Nat)"/>
    <property type="match status" value="1"/>
</dbReference>
<evidence type="ECO:0000313" key="3">
    <source>
        <dbReference type="Proteomes" id="UP000199347"/>
    </source>
</evidence>
<protein>
    <submittedName>
        <fullName evidence="2">Acetyltransferase (GNAT) domain-containing protein</fullName>
    </submittedName>
</protein>
<accession>A0A1G5NRB1</accession>
<dbReference type="EMBL" id="FMVW01000005">
    <property type="protein sequence ID" value="SCZ39916.1"/>
    <property type="molecule type" value="Genomic_DNA"/>
</dbReference>
<dbReference type="GO" id="GO:1990189">
    <property type="term" value="F:protein N-terminal-serine acetyltransferase activity"/>
    <property type="evidence" value="ECO:0007669"/>
    <property type="project" value="TreeGrafter"/>
</dbReference>
<gene>
    <name evidence="2" type="ORF">SAMN03080610_02572</name>
</gene>
<dbReference type="STRING" id="1120955.SAMN03080610_02572"/>
<dbReference type="FunFam" id="3.40.630.30:FF:000047">
    <property type="entry name" value="Acetyltransferase, GNAT family"/>
    <property type="match status" value="1"/>
</dbReference>
<dbReference type="Pfam" id="PF13302">
    <property type="entry name" value="Acetyltransf_3"/>
    <property type="match status" value="1"/>
</dbReference>
<dbReference type="PANTHER" id="PTHR43441">
    <property type="entry name" value="RIBOSOMAL-PROTEIN-SERINE ACETYLTRANSFERASE"/>
    <property type="match status" value="1"/>
</dbReference>
<proteinExistence type="predicted"/>
<dbReference type="AlphaFoldDB" id="A0A1G5NRB1"/>
<evidence type="ECO:0000313" key="2">
    <source>
        <dbReference type="EMBL" id="SCZ39916.1"/>
    </source>
</evidence>
<feature type="domain" description="N-acetyltransferase" evidence="1">
    <location>
        <begin position="40"/>
        <end position="182"/>
    </location>
</feature>
<reference evidence="2 3" key="1">
    <citation type="submission" date="2016-10" db="EMBL/GenBank/DDBJ databases">
        <authorList>
            <person name="de Groot N.N."/>
        </authorList>
    </citation>
    <scope>NUCLEOTIDE SEQUENCE [LARGE SCALE GENOMIC DNA]</scope>
    <source>
        <strain evidence="2 3">DSM 2698</strain>
    </source>
</reference>
<evidence type="ECO:0000259" key="1">
    <source>
        <dbReference type="PROSITE" id="PS51186"/>
    </source>
</evidence>
<dbReference type="Proteomes" id="UP000199347">
    <property type="component" value="Unassembled WGS sequence"/>
</dbReference>
<dbReference type="InterPro" id="IPR051908">
    <property type="entry name" value="Ribosomal_N-acetyltransferase"/>
</dbReference>
<name>A0A1G5NRB1_AFIMA</name>
<sequence>MMTDLTSWSPRALPGNKVLEGRRVRLEPLVWSAHRQGLFSALGGAAHAAIWRYMAIGPFASADIMERVFSEAITEGGWRTLVIRRLSDGKIVGMASYMRNRPDHGSTEVGSIAYSPLLQNSAGGTEAMALMASHVFDDLRYRRYEWKCDAANAASRSAAERLGFTFEGIFRQDLVMKGRNRDTAWFSIIDSEWPARRAALTSWLDPKNFDEDGKQLRRLQDFRKTA</sequence>
<dbReference type="Gene3D" id="3.40.630.30">
    <property type="match status" value="1"/>
</dbReference>
<organism evidence="2 3">
    <name type="scientific">Afifella marina DSM 2698</name>
    <dbReference type="NCBI Taxonomy" id="1120955"/>
    <lineage>
        <taxon>Bacteria</taxon>
        <taxon>Pseudomonadati</taxon>
        <taxon>Pseudomonadota</taxon>
        <taxon>Alphaproteobacteria</taxon>
        <taxon>Hyphomicrobiales</taxon>
        <taxon>Afifellaceae</taxon>
        <taxon>Afifella</taxon>
    </lineage>
</organism>
<dbReference type="InterPro" id="IPR000182">
    <property type="entry name" value="GNAT_dom"/>
</dbReference>
<dbReference type="PROSITE" id="PS51186">
    <property type="entry name" value="GNAT"/>
    <property type="match status" value="1"/>
</dbReference>
<dbReference type="InterPro" id="IPR016181">
    <property type="entry name" value="Acyl_CoA_acyltransferase"/>
</dbReference>
<dbReference type="GO" id="GO:0008999">
    <property type="term" value="F:protein-N-terminal-alanine acetyltransferase activity"/>
    <property type="evidence" value="ECO:0007669"/>
    <property type="project" value="TreeGrafter"/>
</dbReference>
<dbReference type="PANTHER" id="PTHR43441:SF2">
    <property type="entry name" value="FAMILY ACETYLTRANSFERASE, PUTATIVE (AFU_ORTHOLOGUE AFUA_7G00850)-RELATED"/>
    <property type="match status" value="1"/>
</dbReference>